<dbReference type="NCBIfam" id="TIGR00054">
    <property type="entry name" value="RIP metalloprotease RseP"/>
    <property type="match status" value="1"/>
</dbReference>
<evidence type="ECO:0000313" key="13">
    <source>
        <dbReference type="EMBL" id="SFG16912.1"/>
    </source>
</evidence>
<evidence type="ECO:0000256" key="6">
    <source>
        <dbReference type="ARBA" id="ARBA00022801"/>
    </source>
</evidence>
<keyword evidence="9 11" id="KW-0482">Metalloprotease</keyword>
<keyword evidence="4 13" id="KW-0645">Protease</keyword>
<keyword evidence="11" id="KW-0479">Metal-binding</keyword>
<evidence type="ECO:0000256" key="5">
    <source>
        <dbReference type="ARBA" id="ARBA00022692"/>
    </source>
</evidence>
<dbReference type="GO" id="GO:0016020">
    <property type="term" value="C:membrane"/>
    <property type="evidence" value="ECO:0007669"/>
    <property type="project" value="UniProtKB-SubCell"/>
</dbReference>
<organism evidence="13 14">
    <name type="scientific">Ligilactobacillus ruminis DSM 20403 = NBRC 102161</name>
    <dbReference type="NCBI Taxonomy" id="1423798"/>
    <lineage>
        <taxon>Bacteria</taxon>
        <taxon>Bacillati</taxon>
        <taxon>Bacillota</taxon>
        <taxon>Bacilli</taxon>
        <taxon>Lactobacillales</taxon>
        <taxon>Lactobacillaceae</taxon>
        <taxon>Ligilactobacillus</taxon>
    </lineage>
</organism>
<dbReference type="GO" id="GO:0006508">
    <property type="term" value="P:proteolysis"/>
    <property type="evidence" value="ECO:0007669"/>
    <property type="project" value="UniProtKB-KW"/>
</dbReference>
<dbReference type="EC" id="3.4.24.-" evidence="11"/>
<dbReference type="EMBL" id="FOPI01000004">
    <property type="protein sequence ID" value="SFG16912.1"/>
    <property type="molecule type" value="Genomic_DNA"/>
</dbReference>
<dbReference type="CDD" id="cd06163">
    <property type="entry name" value="S2P-M50_PDZ_RseP-like"/>
    <property type="match status" value="1"/>
</dbReference>
<dbReference type="GO" id="GO:0046872">
    <property type="term" value="F:metal ion binding"/>
    <property type="evidence" value="ECO:0007669"/>
    <property type="project" value="UniProtKB-KW"/>
</dbReference>
<feature type="transmembrane region" description="Helical" evidence="11">
    <location>
        <begin position="179"/>
        <end position="201"/>
    </location>
</feature>
<dbReference type="InterPro" id="IPR041489">
    <property type="entry name" value="PDZ_6"/>
</dbReference>
<evidence type="ECO:0000256" key="7">
    <source>
        <dbReference type="ARBA" id="ARBA00022833"/>
    </source>
</evidence>
<evidence type="ECO:0000313" key="14">
    <source>
        <dbReference type="Proteomes" id="UP000182635"/>
    </source>
</evidence>
<keyword evidence="10 11" id="KW-0472">Membrane</keyword>
<evidence type="ECO:0000256" key="11">
    <source>
        <dbReference type="RuleBase" id="RU362031"/>
    </source>
</evidence>
<dbReference type="InterPro" id="IPR036034">
    <property type="entry name" value="PDZ_sf"/>
</dbReference>
<dbReference type="AlphaFoldDB" id="A0A1I2PL71"/>
<dbReference type="Proteomes" id="UP000182635">
    <property type="component" value="Unassembled WGS sequence"/>
</dbReference>
<name>A0A1I2PL71_9LACO</name>
<comment type="cofactor">
    <cofactor evidence="1 11">
        <name>Zn(2+)</name>
        <dbReference type="ChEBI" id="CHEBI:29105"/>
    </cofactor>
</comment>
<evidence type="ECO:0000256" key="8">
    <source>
        <dbReference type="ARBA" id="ARBA00022989"/>
    </source>
</evidence>
<dbReference type="SUPFAM" id="SSF50156">
    <property type="entry name" value="PDZ domain-like"/>
    <property type="match status" value="1"/>
</dbReference>
<evidence type="ECO:0000256" key="10">
    <source>
        <dbReference type="ARBA" id="ARBA00023136"/>
    </source>
</evidence>
<protein>
    <recommendedName>
        <fullName evidence="11">Zinc metalloprotease</fullName>
        <ecNumber evidence="11">3.4.24.-</ecNumber>
    </recommendedName>
</protein>
<keyword evidence="6 11" id="KW-0378">Hydrolase</keyword>
<evidence type="ECO:0000256" key="4">
    <source>
        <dbReference type="ARBA" id="ARBA00022670"/>
    </source>
</evidence>
<comment type="similarity">
    <text evidence="3 11">Belongs to the peptidase M50B family.</text>
</comment>
<dbReference type="Pfam" id="PF02163">
    <property type="entry name" value="Peptidase_M50"/>
    <property type="match status" value="1"/>
</dbReference>
<dbReference type="CDD" id="cd23081">
    <property type="entry name" value="cpPDZ_EcRseP-like"/>
    <property type="match status" value="1"/>
</dbReference>
<keyword evidence="5 11" id="KW-0812">Transmembrane</keyword>
<evidence type="ECO:0000256" key="2">
    <source>
        <dbReference type="ARBA" id="ARBA00004141"/>
    </source>
</evidence>
<keyword evidence="8 11" id="KW-1133">Transmembrane helix</keyword>
<proteinExistence type="inferred from homology"/>
<dbReference type="RefSeq" id="WP_046922145.1">
    <property type="nucleotide sequence ID" value="NZ_AYYL01000025.1"/>
</dbReference>
<feature type="domain" description="PDZ" evidence="12">
    <location>
        <begin position="181"/>
        <end position="261"/>
    </location>
</feature>
<accession>A0A1I2PL71</accession>
<dbReference type="InterPro" id="IPR004387">
    <property type="entry name" value="Pept_M50_Zn"/>
</dbReference>
<gene>
    <name evidence="13" type="ORF">SAMN02910432_00164</name>
</gene>
<dbReference type="PANTHER" id="PTHR42837:SF2">
    <property type="entry name" value="MEMBRANE METALLOPROTEASE ARASP2, CHLOROPLASTIC-RELATED"/>
    <property type="match status" value="1"/>
</dbReference>
<dbReference type="OrthoDB" id="9782003at2"/>
<evidence type="ECO:0000259" key="12">
    <source>
        <dbReference type="SMART" id="SM00228"/>
    </source>
</evidence>
<dbReference type="Pfam" id="PF17820">
    <property type="entry name" value="PDZ_6"/>
    <property type="match status" value="1"/>
</dbReference>
<dbReference type="InterPro" id="IPR001478">
    <property type="entry name" value="PDZ"/>
</dbReference>
<dbReference type="Gene3D" id="2.30.42.10">
    <property type="match status" value="1"/>
</dbReference>
<feature type="transmembrane region" description="Helical" evidence="11">
    <location>
        <begin position="397"/>
        <end position="416"/>
    </location>
</feature>
<feature type="transmembrane region" description="Helical" evidence="11">
    <location>
        <begin position="346"/>
        <end position="370"/>
    </location>
</feature>
<dbReference type="SMART" id="SM00228">
    <property type="entry name" value="PDZ"/>
    <property type="match status" value="1"/>
</dbReference>
<feature type="transmembrane region" description="Helical" evidence="11">
    <location>
        <begin position="314"/>
        <end position="339"/>
    </location>
</feature>
<dbReference type="GO" id="GO:0004222">
    <property type="term" value="F:metalloendopeptidase activity"/>
    <property type="evidence" value="ECO:0007669"/>
    <property type="project" value="InterPro"/>
</dbReference>
<comment type="subcellular location">
    <subcellularLocation>
        <location evidence="2">Membrane</location>
        <topology evidence="2">Multi-pass membrane protein</topology>
    </subcellularLocation>
</comment>
<sequence>MITTIITFIIVFGVLVFVHEFGHYFFAKRSGILVREFSIGMGPKIYAYHKNGTTYTLRILPLGGYVRMAGLEDEEDSLKKGQPISLLLDDNGIVRKINASSKMTLLNAVPLEVSAWDLDQELWIKGYENGDETKEVTYQVDHDAMIIESDGTEVQIAPLDVQFQSAALPNRMMTNFAGALNNFLLAIVAFALVAVMQGGVITNTTTLGQVQHDSVAQKAGLKKGDTVVSINGEKVADFSEMAAKIDANPGKKLIFKVKRGKDQVLNISLKPKTVTEDGKKSGKIGVIAKQAVNRSPIAIAEYGFVQTWNVMKQIFAALGAMLHGFSLNDLGGPVAMYSYTSKAAQYGVVSVISLLAFLSVNLGIVNLLPIPALDGGKLLLNVIEAVRGKPIDPNKEVVLTLIGFAFMLILMFLVTWNDIQRYFFR</sequence>
<evidence type="ECO:0000256" key="3">
    <source>
        <dbReference type="ARBA" id="ARBA00007931"/>
    </source>
</evidence>
<dbReference type="PANTHER" id="PTHR42837">
    <property type="entry name" value="REGULATOR OF SIGMA-E PROTEASE RSEP"/>
    <property type="match status" value="1"/>
</dbReference>
<dbReference type="InterPro" id="IPR008915">
    <property type="entry name" value="Peptidase_M50"/>
</dbReference>
<reference evidence="14" key="1">
    <citation type="submission" date="2016-10" db="EMBL/GenBank/DDBJ databases">
        <authorList>
            <person name="Varghese N."/>
            <person name="Submissions S."/>
        </authorList>
    </citation>
    <scope>NUCLEOTIDE SEQUENCE [LARGE SCALE GENOMIC DNA]</scope>
    <source>
        <strain evidence="14">DSM 20403</strain>
    </source>
</reference>
<feature type="transmembrane region" description="Helical" evidence="11">
    <location>
        <begin position="6"/>
        <end position="26"/>
    </location>
</feature>
<evidence type="ECO:0000256" key="9">
    <source>
        <dbReference type="ARBA" id="ARBA00023049"/>
    </source>
</evidence>
<evidence type="ECO:0000256" key="1">
    <source>
        <dbReference type="ARBA" id="ARBA00001947"/>
    </source>
</evidence>
<keyword evidence="7 11" id="KW-0862">Zinc</keyword>